<feature type="transmembrane region" description="Helical" evidence="6">
    <location>
        <begin position="96"/>
        <end position="119"/>
    </location>
</feature>
<feature type="transmembrane region" description="Helical" evidence="6">
    <location>
        <begin position="22"/>
        <end position="47"/>
    </location>
</feature>
<dbReference type="SUPFAM" id="SSF103473">
    <property type="entry name" value="MFS general substrate transporter"/>
    <property type="match status" value="1"/>
</dbReference>
<sequence length="418" mass="43693">MAGVQWSNLAELARLVQFRNQFLANALSAAGSALTPVALSFGVLAATGSAADLGLVLASYSAAQIVFMLAGGVWADRLPRKRLMVLSDAISAASQITFGLLLLAGHAPLWAMIVLHGLAGAANALFVPASVGLIAETVPLRLVQEANALLSLTRNLSVSVGPVIAGMAVVFAGASWVLIADGLTFLGSLLFLRRLEVPTRPPFETGGFLRHFRSGWQEVARRSWVWTGIVLFMIFNFVYSSLYVLGPVSLAGSDNGGLLWGAVAASLGVGDVLGNALAVRFRPRRLLLAGRIMMLPAAPLIVVLGTAPEPVLLMLGGLLAGIATSFPNTLWETALQQHIPNSSLSRVSSFDYAGSFILRPAGLAVTAMAASALNAQVTLTAGAGLIVLAVIASLLDRGTRTLVRNERQEEPAVSGTVR</sequence>
<feature type="transmembrane region" description="Helical" evidence="6">
    <location>
        <begin position="223"/>
        <end position="245"/>
    </location>
</feature>
<feature type="transmembrane region" description="Helical" evidence="6">
    <location>
        <begin position="311"/>
        <end position="331"/>
    </location>
</feature>
<comment type="subcellular location">
    <subcellularLocation>
        <location evidence="1">Cell membrane</location>
        <topology evidence="1">Multi-pass membrane protein</topology>
    </subcellularLocation>
</comment>
<feature type="transmembrane region" description="Helical" evidence="6">
    <location>
        <begin position="377"/>
        <end position="395"/>
    </location>
</feature>
<dbReference type="PANTHER" id="PTHR23513">
    <property type="entry name" value="INTEGRAL MEMBRANE EFFLUX PROTEIN-RELATED"/>
    <property type="match status" value="1"/>
</dbReference>
<evidence type="ECO:0000256" key="6">
    <source>
        <dbReference type="SAM" id="Phobius"/>
    </source>
</evidence>
<dbReference type="PROSITE" id="PS50850">
    <property type="entry name" value="MFS"/>
    <property type="match status" value="1"/>
</dbReference>
<dbReference type="GO" id="GO:0005886">
    <property type="term" value="C:plasma membrane"/>
    <property type="evidence" value="ECO:0007669"/>
    <property type="project" value="UniProtKB-SubCell"/>
</dbReference>
<keyword evidence="9" id="KW-1185">Reference proteome</keyword>
<evidence type="ECO:0000313" key="8">
    <source>
        <dbReference type="EMBL" id="RCG32265.1"/>
    </source>
</evidence>
<evidence type="ECO:0000256" key="2">
    <source>
        <dbReference type="ARBA" id="ARBA00022475"/>
    </source>
</evidence>
<dbReference type="RefSeq" id="WP_114027880.1">
    <property type="nucleotide sequence ID" value="NZ_QOIL01000003.1"/>
</dbReference>
<feature type="domain" description="Major facilitator superfamily (MFS) profile" evidence="7">
    <location>
        <begin position="1"/>
        <end position="400"/>
    </location>
</feature>
<feature type="transmembrane region" description="Helical" evidence="6">
    <location>
        <begin position="257"/>
        <end position="279"/>
    </location>
</feature>
<evidence type="ECO:0000256" key="3">
    <source>
        <dbReference type="ARBA" id="ARBA00022692"/>
    </source>
</evidence>
<dbReference type="OrthoDB" id="4528313at2"/>
<dbReference type="InterPro" id="IPR036259">
    <property type="entry name" value="MFS_trans_sf"/>
</dbReference>
<evidence type="ECO:0000256" key="4">
    <source>
        <dbReference type="ARBA" id="ARBA00022989"/>
    </source>
</evidence>
<feature type="transmembrane region" description="Helical" evidence="6">
    <location>
        <begin position="163"/>
        <end position="192"/>
    </location>
</feature>
<dbReference type="AlphaFoldDB" id="A0A367FRP3"/>
<reference evidence="8 9" key="1">
    <citation type="submission" date="2018-06" db="EMBL/GenBank/DDBJ databases">
        <title>Sphaerisporangium craniellae sp. nov., isolated from a marine sponge in the South China Sea.</title>
        <authorList>
            <person name="Li L."/>
        </authorList>
    </citation>
    <scope>NUCLEOTIDE SEQUENCE [LARGE SCALE GENOMIC DNA]</scope>
    <source>
        <strain evidence="8 9">CCTCC AA 208026</strain>
    </source>
</reference>
<dbReference type="InterPro" id="IPR020846">
    <property type="entry name" value="MFS_dom"/>
</dbReference>
<comment type="caution">
    <text evidence="8">The sequence shown here is derived from an EMBL/GenBank/DDBJ whole genome shotgun (WGS) entry which is preliminary data.</text>
</comment>
<evidence type="ECO:0000313" key="9">
    <source>
        <dbReference type="Proteomes" id="UP000253094"/>
    </source>
</evidence>
<dbReference type="Gene3D" id="1.20.1250.20">
    <property type="entry name" value="MFS general substrate transporter like domains"/>
    <property type="match status" value="1"/>
</dbReference>
<dbReference type="CDD" id="cd06173">
    <property type="entry name" value="MFS_MefA_like"/>
    <property type="match status" value="1"/>
</dbReference>
<dbReference type="Proteomes" id="UP000253094">
    <property type="component" value="Unassembled WGS sequence"/>
</dbReference>
<evidence type="ECO:0000259" key="7">
    <source>
        <dbReference type="PROSITE" id="PS50850"/>
    </source>
</evidence>
<keyword evidence="5 6" id="KW-0472">Membrane</keyword>
<evidence type="ECO:0000256" key="1">
    <source>
        <dbReference type="ARBA" id="ARBA00004651"/>
    </source>
</evidence>
<gene>
    <name evidence="8" type="ORF">DQ384_07125</name>
</gene>
<dbReference type="PANTHER" id="PTHR23513:SF11">
    <property type="entry name" value="STAPHYLOFERRIN A TRANSPORTER"/>
    <property type="match status" value="1"/>
</dbReference>
<evidence type="ECO:0000256" key="5">
    <source>
        <dbReference type="ARBA" id="ARBA00023136"/>
    </source>
</evidence>
<dbReference type="EMBL" id="QOIL01000003">
    <property type="protein sequence ID" value="RCG32265.1"/>
    <property type="molecule type" value="Genomic_DNA"/>
</dbReference>
<keyword evidence="3 6" id="KW-0812">Transmembrane</keyword>
<organism evidence="8 9">
    <name type="scientific">Sphaerisporangium album</name>
    <dbReference type="NCBI Taxonomy" id="509200"/>
    <lineage>
        <taxon>Bacteria</taxon>
        <taxon>Bacillati</taxon>
        <taxon>Actinomycetota</taxon>
        <taxon>Actinomycetes</taxon>
        <taxon>Streptosporangiales</taxon>
        <taxon>Streptosporangiaceae</taxon>
        <taxon>Sphaerisporangium</taxon>
    </lineage>
</organism>
<protein>
    <submittedName>
        <fullName evidence="8">MFS transporter</fullName>
    </submittedName>
</protein>
<feature type="transmembrane region" description="Helical" evidence="6">
    <location>
        <begin position="53"/>
        <end position="75"/>
    </location>
</feature>
<name>A0A367FRP3_9ACTN</name>
<dbReference type="GO" id="GO:0022857">
    <property type="term" value="F:transmembrane transporter activity"/>
    <property type="evidence" value="ECO:0007669"/>
    <property type="project" value="InterPro"/>
</dbReference>
<keyword evidence="2" id="KW-1003">Cell membrane</keyword>
<dbReference type="Pfam" id="PF07690">
    <property type="entry name" value="MFS_1"/>
    <property type="match status" value="1"/>
</dbReference>
<dbReference type="InterPro" id="IPR011701">
    <property type="entry name" value="MFS"/>
</dbReference>
<accession>A0A367FRP3</accession>
<proteinExistence type="predicted"/>
<keyword evidence="4 6" id="KW-1133">Transmembrane helix</keyword>